<comment type="subcellular location">
    <subcellularLocation>
        <location evidence="1 15">Mitochondrion membrane</location>
        <topology evidence="1 15">Multi-pass membrane protein</topology>
    </subcellularLocation>
</comment>
<feature type="transmembrane region" description="Helical" evidence="15">
    <location>
        <begin position="143"/>
        <end position="162"/>
    </location>
</feature>
<feature type="transmembrane region" description="Helical" evidence="15">
    <location>
        <begin position="44"/>
        <end position="67"/>
    </location>
</feature>
<dbReference type="GO" id="GO:0008137">
    <property type="term" value="F:NADH dehydrogenase (ubiquinone) activity"/>
    <property type="evidence" value="ECO:0007669"/>
    <property type="project" value="UniProtKB-UniRule"/>
</dbReference>
<evidence type="ECO:0000256" key="3">
    <source>
        <dbReference type="ARBA" id="ARBA00012944"/>
    </source>
</evidence>
<dbReference type="GO" id="GO:0031966">
    <property type="term" value="C:mitochondrial membrane"/>
    <property type="evidence" value="ECO:0007669"/>
    <property type="project" value="UniProtKB-SubCell"/>
</dbReference>
<name>A0A0U3BJD0_9GOBI</name>
<dbReference type="EC" id="7.1.1.2" evidence="3 15"/>
<evidence type="ECO:0000256" key="11">
    <source>
        <dbReference type="ARBA" id="ARBA00023027"/>
    </source>
</evidence>
<comment type="similarity">
    <text evidence="2 15">Belongs to the complex I subunit 6 family.</text>
</comment>
<keyword evidence="10 15" id="KW-1133">Transmembrane helix</keyword>
<evidence type="ECO:0000256" key="13">
    <source>
        <dbReference type="ARBA" id="ARBA00023136"/>
    </source>
</evidence>
<dbReference type="RefSeq" id="YP_009229299.1">
    <property type="nucleotide sequence ID" value="NC_029234.1"/>
</dbReference>
<dbReference type="CTD" id="4541"/>
<evidence type="ECO:0000256" key="6">
    <source>
        <dbReference type="ARBA" id="ARBA00022660"/>
    </source>
</evidence>
<evidence type="ECO:0000256" key="1">
    <source>
        <dbReference type="ARBA" id="ARBA00004225"/>
    </source>
</evidence>
<accession>A0A0U3BJD0</accession>
<evidence type="ECO:0000256" key="12">
    <source>
        <dbReference type="ARBA" id="ARBA00023128"/>
    </source>
</evidence>
<evidence type="ECO:0000256" key="9">
    <source>
        <dbReference type="ARBA" id="ARBA00022982"/>
    </source>
</evidence>
<dbReference type="InterPro" id="IPR050269">
    <property type="entry name" value="ComplexI_Subunit6"/>
</dbReference>
<dbReference type="PANTHER" id="PTHR11435:SF1">
    <property type="entry name" value="NADH-UBIQUINONE OXIDOREDUCTASE CHAIN 6"/>
    <property type="match status" value="1"/>
</dbReference>
<keyword evidence="5 15" id="KW-0813">Transport</keyword>
<evidence type="ECO:0000256" key="14">
    <source>
        <dbReference type="ARBA" id="ARBA00049551"/>
    </source>
</evidence>
<keyword evidence="11 15" id="KW-0520">NAD</keyword>
<keyword evidence="7 15" id="KW-0812">Transmembrane</keyword>
<evidence type="ECO:0000256" key="2">
    <source>
        <dbReference type="ARBA" id="ARBA00005698"/>
    </source>
</evidence>
<geneLocation type="mitochondrion" evidence="16"/>
<keyword evidence="12 15" id="KW-0496">Mitochondrion</keyword>
<evidence type="ECO:0000256" key="15">
    <source>
        <dbReference type="RuleBase" id="RU004430"/>
    </source>
</evidence>
<gene>
    <name evidence="16" type="primary">ND6</name>
</gene>
<evidence type="ECO:0000256" key="8">
    <source>
        <dbReference type="ARBA" id="ARBA00022967"/>
    </source>
</evidence>
<evidence type="ECO:0000313" key="16">
    <source>
        <dbReference type="EMBL" id="ALT22435.1"/>
    </source>
</evidence>
<evidence type="ECO:0000256" key="4">
    <source>
        <dbReference type="ARBA" id="ARBA00021095"/>
    </source>
</evidence>
<evidence type="ECO:0000256" key="5">
    <source>
        <dbReference type="ARBA" id="ARBA00022448"/>
    </source>
</evidence>
<dbReference type="GeneID" id="26834765"/>
<keyword evidence="15" id="KW-0830">Ubiquinone</keyword>
<evidence type="ECO:0000256" key="7">
    <source>
        <dbReference type="ARBA" id="ARBA00022692"/>
    </source>
</evidence>
<evidence type="ECO:0000256" key="10">
    <source>
        <dbReference type="ARBA" id="ARBA00022989"/>
    </source>
</evidence>
<comment type="function">
    <text evidence="15">Core subunit of the mitochondrial membrane respiratory chain NADH dehydrogenase (Complex I) which catalyzes electron transfer from NADH through the respiratory chain, using ubiquinone as an electron acceptor. Essential for the catalytic activity and assembly of complex I.</text>
</comment>
<dbReference type="Pfam" id="PF00499">
    <property type="entry name" value="Oxidored_q3"/>
    <property type="match status" value="1"/>
</dbReference>
<dbReference type="AlphaFoldDB" id="A0A0U3BJD0"/>
<dbReference type="InterPro" id="IPR001457">
    <property type="entry name" value="NADH_UbQ/plastoQ_OxRdtase_su6"/>
</dbReference>
<proteinExistence type="inferred from homology"/>
<keyword evidence="13 15" id="KW-0472">Membrane</keyword>
<keyword evidence="9 15" id="KW-0249">Electron transport</keyword>
<organism evidence="16">
    <name type="scientific">Yongeichthys criniger</name>
    <name type="common">horny goby</name>
    <dbReference type="NCBI Taxonomy" id="1515623"/>
    <lineage>
        <taxon>Eukaryota</taxon>
        <taxon>Metazoa</taxon>
        <taxon>Chordata</taxon>
        <taxon>Craniata</taxon>
        <taxon>Vertebrata</taxon>
        <taxon>Euteleostomi</taxon>
        <taxon>Actinopterygii</taxon>
        <taxon>Neopterygii</taxon>
        <taxon>Teleostei</taxon>
        <taxon>Neoteleostei</taxon>
        <taxon>Acanthomorphata</taxon>
        <taxon>Gobiaria</taxon>
        <taxon>Gobiiformes</taxon>
        <taxon>Gobioidei</taxon>
        <taxon>Gobiidae</taxon>
        <taxon>Gobiinae</taxon>
        <taxon>Yongeichthys</taxon>
    </lineage>
</organism>
<reference evidence="16" key="1">
    <citation type="submission" date="2015-10" db="EMBL/GenBank/DDBJ databases">
        <title>The complete mitochondrial genome sequence of Yongeichthys criniger(Gobiiformes: Gobiidae) and phylogenetic studies of Gobiidae.</title>
        <authorList>
            <person name="Hu Y.L."/>
            <person name="Gong X.L."/>
        </authorList>
    </citation>
    <scope>NUCLEOTIDE SEQUENCE</scope>
</reference>
<feature type="transmembrane region" description="Helical" evidence="15">
    <location>
        <begin position="87"/>
        <end position="107"/>
    </location>
</feature>
<keyword evidence="8 15" id="KW-1278">Translocase</keyword>
<keyword evidence="6 15" id="KW-0679">Respiratory chain</keyword>
<protein>
    <recommendedName>
        <fullName evidence="4 15">NADH-ubiquinone oxidoreductase chain 6</fullName>
        <ecNumber evidence="3 15">7.1.1.2</ecNumber>
    </recommendedName>
</protein>
<sequence length="173" mass="17901">MSYLVILFMQGVLIGMIAVASNPSPYFGALGLVVVSGMGCGMMMLLGGTFLSLVLFLIYLGGMLVVFAYSSALASDLYPDTLGLPRLAFNCLLYLAGLLGGAGYAMGGWYGGGSVGYCRQSELSVVREDLSGVSLIFSSGGRVLLLAGVALLITLLVVLEVVRGLARGALRAV</sequence>
<dbReference type="PANTHER" id="PTHR11435">
    <property type="entry name" value="NADH UBIQUINONE OXIDOREDUCTASE SUBUNIT ND6"/>
    <property type="match status" value="1"/>
</dbReference>
<dbReference type="EMBL" id="KT894736">
    <property type="protein sequence ID" value="ALT22435.1"/>
    <property type="molecule type" value="Genomic_DNA"/>
</dbReference>
<comment type="catalytic activity">
    <reaction evidence="14 15">
        <text>a ubiquinone + NADH + 5 H(+)(in) = a ubiquinol + NAD(+) + 4 H(+)(out)</text>
        <dbReference type="Rhea" id="RHEA:29091"/>
        <dbReference type="Rhea" id="RHEA-COMP:9565"/>
        <dbReference type="Rhea" id="RHEA-COMP:9566"/>
        <dbReference type="ChEBI" id="CHEBI:15378"/>
        <dbReference type="ChEBI" id="CHEBI:16389"/>
        <dbReference type="ChEBI" id="CHEBI:17976"/>
        <dbReference type="ChEBI" id="CHEBI:57540"/>
        <dbReference type="ChEBI" id="CHEBI:57945"/>
        <dbReference type="EC" id="7.1.1.2"/>
    </reaction>
</comment>